<keyword evidence="7 8" id="KW-0460">Magnesium</keyword>
<evidence type="ECO:0000256" key="2">
    <source>
        <dbReference type="ARBA" id="ARBA00022679"/>
    </source>
</evidence>
<feature type="binding site" evidence="8">
    <location>
        <position position="594"/>
    </location>
    <ligand>
        <name>ATP</name>
        <dbReference type="ChEBI" id="CHEBI:30616"/>
    </ligand>
</feature>
<evidence type="ECO:0000259" key="13">
    <source>
        <dbReference type="Pfam" id="PF17941"/>
    </source>
</evidence>
<organism evidence="14">
    <name type="scientific">Intestinibacter bartlettii</name>
    <dbReference type="NCBI Taxonomy" id="261299"/>
    <lineage>
        <taxon>Bacteria</taxon>
        <taxon>Bacillati</taxon>
        <taxon>Bacillota</taxon>
        <taxon>Clostridia</taxon>
        <taxon>Peptostreptococcales</taxon>
        <taxon>Peptostreptococcaceae</taxon>
        <taxon>Intestinibacter</taxon>
    </lineage>
</organism>
<feature type="binding site" evidence="8">
    <location>
        <position position="407"/>
    </location>
    <ligand>
        <name>Mg(2+)</name>
        <dbReference type="ChEBI" id="CHEBI:18420"/>
    </ligand>
</feature>
<keyword evidence="4 8" id="KW-0547">Nucleotide-binding</keyword>
<dbReference type="NCBIfam" id="NF003921">
    <property type="entry name" value="PRK05443.2-2"/>
    <property type="match status" value="1"/>
</dbReference>
<evidence type="ECO:0000256" key="1">
    <source>
        <dbReference type="ARBA" id="ARBA00022553"/>
    </source>
</evidence>
<evidence type="ECO:0000259" key="11">
    <source>
        <dbReference type="Pfam" id="PF13089"/>
    </source>
</evidence>
<dbReference type="GeneID" id="89564375"/>
<gene>
    <name evidence="8 14" type="primary">ppk</name>
    <name evidence="14" type="ORF">IBLFYP30_01003</name>
</gene>
<keyword evidence="5 8" id="KW-0418">Kinase</keyword>
<keyword evidence="3 8" id="KW-0479">Metal-binding</keyword>
<evidence type="ECO:0000256" key="6">
    <source>
        <dbReference type="ARBA" id="ARBA00022840"/>
    </source>
</evidence>
<dbReference type="Pfam" id="PF13089">
    <property type="entry name" value="PP_kinase_N"/>
    <property type="match status" value="1"/>
</dbReference>
<dbReference type="Gene3D" id="3.30.870.10">
    <property type="entry name" value="Endonuclease Chain A"/>
    <property type="match status" value="2"/>
</dbReference>
<feature type="binding site" evidence="8">
    <location>
        <position position="566"/>
    </location>
    <ligand>
        <name>ATP</name>
        <dbReference type="ChEBI" id="CHEBI:30616"/>
    </ligand>
</feature>
<dbReference type="PIRSF" id="PIRSF015589">
    <property type="entry name" value="PP_kinase"/>
    <property type="match status" value="1"/>
</dbReference>
<dbReference type="InterPro" id="IPR036830">
    <property type="entry name" value="PP_kinase_middle_dom_sf"/>
</dbReference>
<feature type="domain" description="Polyphosphate kinase C-terminal" evidence="13">
    <location>
        <begin position="333"/>
        <end position="497"/>
    </location>
</feature>
<evidence type="ECO:0000259" key="10">
    <source>
        <dbReference type="Pfam" id="PF02503"/>
    </source>
</evidence>
<evidence type="ECO:0000256" key="7">
    <source>
        <dbReference type="ARBA" id="ARBA00022842"/>
    </source>
</evidence>
<keyword evidence="6 8" id="KW-0067">ATP-binding</keyword>
<dbReference type="InterPro" id="IPR024953">
    <property type="entry name" value="PP_kinase_middle"/>
</dbReference>
<evidence type="ECO:0000256" key="3">
    <source>
        <dbReference type="ARBA" id="ARBA00022723"/>
    </source>
</evidence>
<comment type="cofactor">
    <cofactor evidence="8">
        <name>Mg(2+)</name>
        <dbReference type="ChEBI" id="CHEBI:18420"/>
    </cofactor>
</comment>
<dbReference type="Pfam" id="PF13090">
    <property type="entry name" value="PP_kinase_C"/>
    <property type="match status" value="1"/>
</dbReference>
<dbReference type="AlphaFoldDB" id="A0A6N2Z1W4"/>
<dbReference type="PANTHER" id="PTHR30218:SF0">
    <property type="entry name" value="POLYPHOSPHATE KINASE"/>
    <property type="match status" value="1"/>
</dbReference>
<dbReference type="InterPro" id="IPR036832">
    <property type="entry name" value="PPK_N_dom_sf"/>
</dbReference>
<dbReference type="HAMAP" id="MF_00347">
    <property type="entry name" value="Polyphosphate_kinase"/>
    <property type="match status" value="1"/>
</dbReference>
<comment type="similarity">
    <text evidence="8 9">Belongs to the polyphosphate kinase 1 (PPK1) family.</text>
</comment>
<proteinExistence type="inferred from homology"/>
<dbReference type="EC" id="2.7.4.1" evidence="8 9"/>
<accession>A0A6N2Z1W4</accession>
<dbReference type="Pfam" id="PF02503">
    <property type="entry name" value="PP_kinase"/>
    <property type="match status" value="1"/>
</dbReference>
<dbReference type="EMBL" id="CACRUE010000006">
    <property type="protein sequence ID" value="VYT72157.1"/>
    <property type="molecule type" value="Genomic_DNA"/>
</dbReference>
<dbReference type="SUPFAM" id="SSF56024">
    <property type="entry name" value="Phospholipase D/nuclease"/>
    <property type="match status" value="2"/>
</dbReference>
<dbReference type="InterPro" id="IPR041108">
    <property type="entry name" value="PP_kinase_C_1"/>
</dbReference>
<keyword evidence="2 8" id="KW-0808">Transferase</keyword>
<dbReference type="GO" id="GO:0009358">
    <property type="term" value="C:polyphosphate kinase complex"/>
    <property type="evidence" value="ECO:0007669"/>
    <property type="project" value="InterPro"/>
</dbReference>
<dbReference type="RefSeq" id="WP_024037878.1">
    <property type="nucleotide sequence ID" value="NZ_CABIXZ010000002.1"/>
</dbReference>
<sequence>MNKIYDYPQNFFNRELSWLEFNKRVLDEAHNEENPLLERVKFLSIFNSNLDEFFMVRVASLLRKYKQGIKTVDMAGMTPKTQLDKIIKKVRFLLEEQYKCYNELTRLLSLKNIKVHKYKNLCDKSKRYIDDYYEREIYPVLTPMVIDSARPFPLLLNKTLNIAALLKTQNSNAHIFGTIQVPSVLSRLIKIPTDEDRVDFVLLEDVIKSKLYKLFSNHEVLYSCSYRITKDADLEVDEEDTIDLLETMEESLKQRKWGDAVRLEIETGPNNEYFNKILNIIVDEIEIDEQYIFKTNGVIDFTFLNKLGSLNGFDDLKYEKVKVDNIKIPHRTDIFGYIKEKDIFVHHPYESFDIIVDMIKKAAEDPNVLAIKQTLYRVSGNSPIIEALTKAAEKGKQVTVLVELKARFDEENNITWAKKLEKAGCHVIYGVIGLKTHCKILLIVRKEKDKIKRYVHFGTGNYNDVTAKFYTDMGILTADETFGADASILFNMLSGYAAPNDMKKITIAPYGFRNKFEEMIRRETQNAKQGKKAKIIAKMNSLLDKSITTELYAASQAGVEIELIVRGICCLKPGIKGLSENIKVRSIVGRYLEHSRIYYFYNDGKEEIYISSGDWMYRNLNKRVETMGIVEDSDIQQEIKEILDLYLKDNVKAKILQSDGSYKLNNIKENEKRVNAQEELVKFTHNKNKNLEKEFSQTIIIPMVK</sequence>
<dbReference type="NCBIfam" id="NF003920">
    <property type="entry name" value="PRK05443.2-1"/>
    <property type="match status" value="1"/>
</dbReference>
<dbReference type="InterPro" id="IPR025198">
    <property type="entry name" value="PPK_N_dom"/>
</dbReference>
<protein>
    <recommendedName>
        <fullName evidence="8 9">Polyphosphate kinase</fullName>
        <ecNumber evidence="8 9">2.7.4.1</ecNumber>
    </recommendedName>
    <alternativeName>
        <fullName evidence="8">ATP-polyphosphate phosphotransferase</fullName>
    </alternativeName>
    <alternativeName>
        <fullName evidence="8">Polyphosphoric acid kinase</fullName>
    </alternativeName>
</protein>
<dbReference type="SUPFAM" id="SSF140356">
    <property type="entry name" value="PPK N-terminal domain-like"/>
    <property type="match status" value="1"/>
</dbReference>
<feature type="binding site" evidence="8">
    <location>
        <position position="470"/>
    </location>
    <ligand>
        <name>ATP</name>
        <dbReference type="ChEBI" id="CHEBI:30616"/>
    </ligand>
</feature>
<dbReference type="NCBIfam" id="TIGR03705">
    <property type="entry name" value="poly_P_kin"/>
    <property type="match status" value="1"/>
</dbReference>
<comment type="PTM">
    <text evidence="8 9">An intermediate of this reaction is the autophosphorylated ppk in which a phosphate is covalently linked to a histidine residue through a N-P bond.</text>
</comment>
<feature type="active site" description="Phosphohistidine intermediate" evidence="8">
    <location>
        <position position="437"/>
    </location>
</feature>
<dbReference type="GO" id="GO:0046872">
    <property type="term" value="F:metal ion binding"/>
    <property type="evidence" value="ECO:0007669"/>
    <property type="project" value="UniProtKB-KW"/>
</dbReference>
<feature type="domain" description="Polyphosphate kinase middle" evidence="10">
    <location>
        <begin position="125"/>
        <end position="307"/>
    </location>
</feature>
<dbReference type="GO" id="GO:0006799">
    <property type="term" value="P:polyphosphate biosynthetic process"/>
    <property type="evidence" value="ECO:0007669"/>
    <property type="project" value="UniProtKB-UniRule"/>
</dbReference>
<dbReference type="PANTHER" id="PTHR30218">
    <property type="entry name" value="POLYPHOSPHATE KINASE"/>
    <property type="match status" value="1"/>
</dbReference>
<dbReference type="InterPro" id="IPR003414">
    <property type="entry name" value="PP_kinase"/>
</dbReference>
<dbReference type="SUPFAM" id="SSF143724">
    <property type="entry name" value="PHP14-like"/>
    <property type="match status" value="1"/>
</dbReference>
<feature type="binding site" evidence="8">
    <location>
        <position position="377"/>
    </location>
    <ligand>
        <name>Mg(2+)</name>
        <dbReference type="ChEBI" id="CHEBI:18420"/>
    </ligand>
</feature>
<dbReference type="GO" id="GO:0008976">
    <property type="term" value="F:polyphosphate kinase activity"/>
    <property type="evidence" value="ECO:0007669"/>
    <property type="project" value="UniProtKB-UniRule"/>
</dbReference>
<dbReference type="Gene3D" id="3.30.1840.10">
    <property type="entry name" value="Polyphosphate kinase middle domain"/>
    <property type="match status" value="1"/>
</dbReference>
<dbReference type="NCBIfam" id="NF003917">
    <property type="entry name" value="PRK05443.1-1"/>
    <property type="match status" value="1"/>
</dbReference>
<evidence type="ECO:0000256" key="9">
    <source>
        <dbReference type="RuleBase" id="RU003800"/>
    </source>
</evidence>
<feature type="domain" description="Polyphosphate kinase N-terminal" evidence="11">
    <location>
        <begin position="11"/>
        <end position="115"/>
    </location>
</feature>
<evidence type="ECO:0000256" key="8">
    <source>
        <dbReference type="HAMAP-Rule" id="MF_00347"/>
    </source>
</evidence>
<dbReference type="CDD" id="cd09168">
    <property type="entry name" value="PLDc_PaPPK1_C2_like"/>
    <property type="match status" value="1"/>
</dbReference>
<keyword evidence="1 8" id="KW-0597">Phosphoprotein</keyword>
<dbReference type="CDD" id="cd09165">
    <property type="entry name" value="PLDc_PaPPK1_C1_like"/>
    <property type="match status" value="1"/>
</dbReference>
<feature type="binding site" evidence="8">
    <location>
        <position position="49"/>
    </location>
    <ligand>
        <name>ATP</name>
        <dbReference type="ChEBI" id="CHEBI:30616"/>
    </ligand>
</feature>
<evidence type="ECO:0000259" key="12">
    <source>
        <dbReference type="Pfam" id="PF13090"/>
    </source>
</evidence>
<dbReference type="InterPro" id="IPR025200">
    <property type="entry name" value="PPK_C_dom2"/>
</dbReference>
<evidence type="ECO:0000256" key="5">
    <source>
        <dbReference type="ARBA" id="ARBA00022777"/>
    </source>
</evidence>
<dbReference type="Pfam" id="PF17941">
    <property type="entry name" value="PP_kinase_C_1"/>
    <property type="match status" value="1"/>
</dbReference>
<feature type="domain" description="Polyphosphate kinase C-terminal" evidence="12">
    <location>
        <begin position="506"/>
        <end position="677"/>
    </location>
</feature>
<comment type="catalytic activity">
    <reaction evidence="8 9">
        <text>[phosphate](n) + ATP = [phosphate](n+1) + ADP</text>
        <dbReference type="Rhea" id="RHEA:19573"/>
        <dbReference type="Rhea" id="RHEA-COMP:9859"/>
        <dbReference type="Rhea" id="RHEA-COMP:14280"/>
        <dbReference type="ChEBI" id="CHEBI:16838"/>
        <dbReference type="ChEBI" id="CHEBI:30616"/>
        <dbReference type="ChEBI" id="CHEBI:456216"/>
        <dbReference type="EC" id="2.7.4.1"/>
    </reaction>
</comment>
<dbReference type="GO" id="GO:0005524">
    <property type="term" value="F:ATP binding"/>
    <property type="evidence" value="ECO:0007669"/>
    <property type="project" value="UniProtKB-KW"/>
</dbReference>
<evidence type="ECO:0000256" key="4">
    <source>
        <dbReference type="ARBA" id="ARBA00022741"/>
    </source>
</evidence>
<evidence type="ECO:0000313" key="14">
    <source>
        <dbReference type="EMBL" id="VYT72157.1"/>
    </source>
</evidence>
<name>A0A6N2Z1W4_9FIRM</name>
<dbReference type="Gene3D" id="1.20.58.310">
    <property type="entry name" value="Polyphosphate kinase N-terminal domain"/>
    <property type="match status" value="1"/>
</dbReference>
<reference evidence="14" key="1">
    <citation type="submission" date="2019-11" db="EMBL/GenBank/DDBJ databases">
        <authorList>
            <person name="Feng L."/>
        </authorList>
    </citation>
    <scope>NUCLEOTIDE SEQUENCE</scope>
    <source>
        <strain evidence="14">IbartlettiiLFYP30</strain>
    </source>
</reference>
<dbReference type="NCBIfam" id="NF003918">
    <property type="entry name" value="PRK05443.1-2"/>
    <property type="match status" value="1"/>
</dbReference>
<dbReference type="FunFam" id="3.30.870.10:FF:000001">
    <property type="entry name" value="Polyphosphate kinase"/>
    <property type="match status" value="1"/>
</dbReference>
<comment type="function">
    <text evidence="8 9">Catalyzes the reversible transfer of the terminal phosphate of ATP to form a long-chain polyphosphate (polyP).</text>
</comment>